<organism evidence="1 2">
    <name type="scientific">Streptomyces misionensis</name>
    <dbReference type="NCBI Taxonomy" id="67331"/>
    <lineage>
        <taxon>Bacteria</taxon>
        <taxon>Bacillati</taxon>
        <taxon>Actinomycetota</taxon>
        <taxon>Actinomycetes</taxon>
        <taxon>Kitasatosporales</taxon>
        <taxon>Streptomycetaceae</taxon>
        <taxon>Streptomyces</taxon>
    </lineage>
</organism>
<dbReference type="EMBL" id="FNTD01000005">
    <property type="protein sequence ID" value="SEE58870.1"/>
    <property type="molecule type" value="Genomic_DNA"/>
</dbReference>
<accession>A0A1H5K2I8</accession>
<dbReference type="Proteomes" id="UP000182375">
    <property type="component" value="Unassembled WGS sequence"/>
</dbReference>
<evidence type="ECO:0000313" key="2">
    <source>
        <dbReference type="Proteomes" id="UP000182375"/>
    </source>
</evidence>
<gene>
    <name evidence="1" type="ORF">SAMN04490357_7669</name>
</gene>
<sequence length="74" mass="8229">MTPTRPDTPQAIEAKKRLDQAAAARDKAIEAARRAYWSAVAAEIASKNLTQVAVAAHLDFSREHIRQQIKRYVG</sequence>
<dbReference type="AlphaFoldDB" id="A0A1H5K2I8"/>
<dbReference type="STRING" id="67331.SAMN04490357_7669"/>
<evidence type="ECO:0000313" key="1">
    <source>
        <dbReference type="EMBL" id="SEE58870.1"/>
    </source>
</evidence>
<reference evidence="1 2" key="1">
    <citation type="submission" date="2016-10" db="EMBL/GenBank/DDBJ databases">
        <authorList>
            <person name="de Groot N.N."/>
        </authorList>
    </citation>
    <scope>NUCLEOTIDE SEQUENCE [LARGE SCALE GENOMIC DNA]</scope>
    <source>
        <strain evidence="1 2">DSM 40306</strain>
    </source>
</reference>
<dbReference type="GeneID" id="95516617"/>
<dbReference type="RefSeq" id="WP_074996397.1">
    <property type="nucleotide sequence ID" value="NZ_FNTD01000005.1"/>
</dbReference>
<protein>
    <submittedName>
        <fullName evidence="1">Uncharacterized protein</fullName>
    </submittedName>
</protein>
<proteinExistence type="predicted"/>
<name>A0A1H5K2I8_9ACTN</name>